<evidence type="ECO:0000259" key="14">
    <source>
        <dbReference type="Pfam" id="PF05662"/>
    </source>
</evidence>
<feature type="domain" description="Trimeric autotransporter adhesin YadA-like stalk" evidence="14">
    <location>
        <begin position="275"/>
        <end position="314"/>
    </location>
</feature>
<protein>
    <submittedName>
        <fullName evidence="15">Hemagglutinin family protein</fullName>
    </submittedName>
</protein>
<dbReference type="AlphaFoldDB" id="A0AAW9CSY3"/>
<evidence type="ECO:0000256" key="6">
    <source>
        <dbReference type="ARBA" id="ARBA00022692"/>
    </source>
</evidence>
<dbReference type="Pfam" id="PF05658">
    <property type="entry name" value="YadA_head"/>
    <property type="match status" value="2"/>
</dbReference>
<evidence type="ECO:0000256" key="7">
    <source>
        <dbReference type="ARBA" id="ARBA00022729"/>
    </source>
</evidence>
<evidence type="ECO:0000256" key="9">
    <source>
        <dbReference type="ARBA" id="ARBA00023136"/>
    </source>
</evidence>
<dbReference type="InterPro" id="IPR008635">
    <property type="entry name" value="Coiled_stalk_dom"/>
</dbReference>
<feature type="domain" description="Trimeric autotransporter adhesin YadA-like C-terminal membrane anchor" evidence="12">
    <location>
        <begin position="337"/>
        <end position="395"/>
    </location>
</feature>
<proteinExistence type="inferred from homology"/>
<gene>
    <name evidence="15" type="ORF">C7S16_6866</name>
</gene>
<name>A0AAW9CSY3_BURTH</name>
<feature type="compositionally biased region" description="Polar residues" evidence="11">
    <location>
        <begin position="101"/>
        <end position="113"/>
    </location>
</feature>
<feature type="compositionally biased region" description="Polar residues" evidence="11">
    <location>
        <begin position="58"/>
        <end position="70"/>
    </location>
</feature>
<evidence type="ECO:0000256" key="8">
    <source>
        <dbReference type="ARBA" id="ARBA00022927"/>
    </source>
</evidence>
<reference evidence="15" key="1">
    <citation type="submission" date="2018-08" db="EMBL/GenBank/DDBJ databases">
        <title>Identification of Burkholderia cepacia strains that express a Burkholderia pseudomallei-like capsular polysaccharide.</title>
        <authorList>
            <person name="Burtnick M.N."/>
            <person name="Vongsouvath M."/>
            <person name="Newton P."/>
            <person name="Wuthiekanun V."/>
            <person name="Limmathurotsakul D."/>
            <person name="Brett P.J."/>
            <person name="Chantratita N."/>
            <person name="Dance D.A."/>
        </authorList>
    </citation>
    <scope>NUCLEOTIDE SEQUENCE</scope>
    <source>
        <strain evidence="15">SBXCC001</strain>
    </source>
</reference>
<keyword evidence="6" id="KW-0812">Transmembrane</keyword>
<evidence type="ECO:0000256" key="5">
    <source>
        <dbReference type="ARBA" id="ARBA00022452"/>
    </source>
</evidence>
<feature type="region of interest" description="Disordered" evidence="11">
    <location>
        <begin position="1"/>
        <end position="175"/>
    </location>
</feature>
<dbReference type="InterPro" id="IPR011049">
    <property type="entry name" value="Serralysin-like_metalloprot_C"/>
</dbReference>
<accession>A0AAW9CSY3</accession>
<keyword evidence="5" id="KW-1134">Transmembrane beta strand</keyword>
<evidence type="ECO:0000256" key="1">
    <source>
        <dbReference type="ARBA" id="ARBA00004241"/>
    </source>
</evidence>
<feature type="compositionally biased region" description="Low complexity" evidence="11">
    <location>
        <begin position="8"/>
        <end position="29"/>
    </location>
</feature>
<dbReference type="GO" id="GO:0009279">
    <property type="term" value="C:cell outer membrane"/>
    <property type="evidence" value="ECO:0007669"/>
    <property type="project" value="UniProtKB-SubCell"/>
</dbReference>
<comment type="caution">
    <text evidence="15">The sequence shown here is derived from an EMBL/GenBank/DDBJ whole genome shotgun (WGS) entry which is preliminary data.</text>
</comment>
<dbReference type="Proteomes" id="UP001272137">
    <property type="component" value="Unassembled WGS sequence"/>
</dbReference>
<feature type="domain" description="Trimeric autotransporter adhesin YadA-like head" evidence="13">
    <location>
        <begin position="203"/>
        <end position="229"/>
    </location>
</feature>
<dbReference type="Gene3D" id="2.150.10.10">
    <property type="entry name" value="Serralysin-like metalloprotease, C-terminal"/>
    <property type="match status" value="1"/>
</dbReference>
<organism evidence="15 16">
    <name type="scientific">Burkholderia thailandensis</name>
    <dbReference type="NCBI Taxonomy" id="57975"/>
    <lineage>
        <taxon>Bacteria</taxon>
        <taxon>Pseudomonadati</taxon>
        <taxon>Pseudomonadota</taxon>
        <taxon>Betaproteobacteria</taxon>
        <taxon>Burkholderiales</taxon>
        <taxon>Burkholderiaceae</taxon>
        <taxon>Burkholderia</taxon>
        <taxon>pseudomallei group</taxon>
    </lineage>
</organism>
<keyword evidence="4" id="KW-0813">Transport</keyword>
<dbReference type="Gene3D" id="3.30.1300.30">
    <property type="entry name" value="GSPII I/J protein-like"/>
    <property type="match status" value="1"/>
</dbReference>
<dbReference type="InterPro" id="IPR005594">
    <property type="entry name" value="YadA_C"/>
</dbReference>
<evidence type="ECO:0000256" key="10">
    <source>
        <dbReference type="ARBA" id="ARBA00023237"/>
    </source>
</evidence>
<evidence type="ECO:0000256" key="2">
    <source>
        <dbReference type="ARBA" id="ARBA00004442"/>
    </source>
</evidence>
<evidence type="ECO:0000259" key="12">
    <source>
        <dbReference type="Pfam" id="PF03895"/>
    </source>
</evidence>
<dbReference type="Pfam" id="PF03895">
    <property type="entry name" value="YadA_anchor"/>
    <property type="match status" value="1"/>
</dbReference>
<dbReference type="Pfam" id="PF05662">
    <property type="entry name" value="YadA_stalk"/>
    <property type="match status" value="1"/>
</dbReference>
<dbReference type="GO" id="GO:0015031">
    <property type="term" value="P:protein transport"/>
    <property type="evidence" value="ECO:0007669"/>
    <property type="project" value="UniProtKB-KW"/>
</dbReference>
<dbReference type="EMBL" id="QXCT01000001">
    <property type="protein sequence ID" value="MDW9250899.1"/>
    <property type="molecule type" value="Genomic_DNA"/>
</dbReference>
<keyword evidence="10" id="KW-0998">Cell outer membrane</keyword>
<keyword evidence="8" id="KW-0653">Protein transport</keyword>
<evidence type="ECO:0000313" key="15">
    <source>
        <dbReference type="EMBL" id="MDW9250899.1"/>
    </source>
</evidence>
<dbReference type="GO" id="GO:0009986">
    <property type="term" value="C:cell surface"/>
    <property type="evidence" value="ECO:0007669"/>
    <property type="project" value="UniProtKB-SubCell"/>
</dbReference>
<evidence type="ECO:0000256" key="11">
    <source>
        <dbReference type="SAM" id="MobiDB-lite"/>
    </source>
</evidence>
<evidence type="ECO:0000259" key="13">
    <source>
        <dbReference type="Pfam" id="PF05658"/>
    </source>
</evidence>
<feature type="domain" description="Trimeric autotransporter adhesin YadA-like head" evidence="13">
    <location>
        <begin position="245"/>
        <end position="269"/>
    </location>
</feature>
<keyword evidence="9" id="KW-0472">Membrane</keyword>
<comment type="similarity">
    <text evidence="3">Belongs to the autotransporter-2 (AT-2) (TC 1.B.40) family.</text>
</comment>
<evidence type="ECO:0000256" key="4">
    <source>
        <dbReference type="ARBA" id="ARBA00022448"/>
    </source>
</evidence>
<evidence type="ECO:0000256" key="3">
    <source>
        <dbReference type="ARBA" id="ARBA00005848"/>
    </source>
</evidence>
<sequence length="395" mass="41034">MPRSPDASPSRTPSPTFSFPSPSRTSTPRTQPPSPLRERPERTPVASPRVASPLSAHSRGSTQPPSNLSTPRYEPPTPLQEDPERTPVASPRVASPLSAHSRGSTQPPSNLSTPRYEPPTPLQEDPERTPVASPRVTPAEHAQRRPFLLQKPPQVPSWRKKAPSATLPDSHAPARPGVAQFTTPASGAAKYVAVNSGASDAFAAGVNAVAMGADARAQGQESLATGWRAQADGHRAVATGARAIASGRDAVALGAGSIADRDNTVSVGQRGSERQIVHVAPGAQGTDAVNVDQLNLAISNSNAYTNQRIGDLQQSITDTARDAYSGVAAATALTMIPDVDRDKMLSIGVGGAVYKGHRAVALGGTARIGENLKVRAGVAMSAGGNTVGVGMSWQW</sequence>
<evidence type="ECO:0000313" key="16">
    <source>
        <dbReference type="Proteomes" id="UP001272137"/>
    </source>
</evidence>
<comment type="subcellular location">
    <subcellularLocation>
        <location evidence="2">Cell outer membrane</location>
    </subcellularLocation>
    <subcellularLocation>
        <location evidence="1">Cell surface</location>
    </subcellularLocation>
</comment>
<dbReference type="InterPro" id="IPR008640">
    <property type="entry name" value="Adhesin_Head_dom"/>
</dbReference>
<dbReference type="InterPro" id="IPR045584">
    <property type="entry name" value="Pilin-like"/>
</dbReference>
<dbReference type="SUPFAM" id="SSF54523">
    <property type="entry name" value="Pili subunits"/>
    <property type="match status" value="1"/>
</dbReference>
<dbReference type="SUPFAM" id="SSF101967">
    <property type="entry name" value="Adhesin YadA, collagen-binding domain"/>
    <property type="match status" value="1"/>
</dbReference>
<dbReference type="RefSeq" id="WP_019255378.1">
    <property type="nucleotide sequence ID" value="NZ_CP008915.2"/>
</dbReference>
<keyword evidence="7" id="KW-0732">Signal</keyword>